<evidence type="ECO:0000256" key="3">
    <source>
        <dbReference type="ARBA" id="ARBA00022723"/>
    </source>
</evidence>
<keyword evidence="4 9" id="KW-0732">Signal</keyword>
<organism evidence="14 15">
    <name type="scientific">Chitinivorax tropicus</name>
    <dbReference type="NCBI Taxonomy" id="714531"/>
    <lineage>
        <taxon>Bacteria</taxon>
        <taxon>Pseudomonadati</taxon>
        <taxon>Pseudomonadota</taxon>
        <taxon>Betaproteobacteria</taxon>
        <taxon>Chitinivorax</taxon>
    </lineage>
</organism>
<dbReference type="Pfam" id="PF02868">
    <property type="entry name" value="Peptidase_M4_C"/>
    <property type="match status" value="1"/>
</dbReference>
<comment type="similarity">
    <text evidence="1 9">Belongs to the peptidase M4 family.</text>
</comment>
<dbReference type="Pfam" id="PF01447">
    <property type="entry name" value="Peptidase_M4"/>
    <property type="match status" value="1"/>
</dbReference>
<dbReference type="Gene3D" id="1.10.390.10">
    <property type="entry name" value="Neutral Protease Domain 2"/>
    <property type="match status" value="1"/>
</dbReference>
<feature type="signal peptide" evidence="9">
    <location>
        <begin position="1"/>
        <end position="26"/>
    </location>
</feature>
<evidence type="ECO:0000313" key="14">
    <source>
        <dbReference type="EMBL" id="MBB5018543.1"/>
    </source>
</evidence>
<dbReference type="EMBL" id="JACHHY010000009">
    <property type="protein sequence ID" value="MBB5018543.1"/>
    <property type="molecule type" value="Genomic_DNA"/>
</dbReference>
<keyword evidence="7 9" id="KW-0482">Metalloprotease</keyword>
<dbReference type="InterPro" id="IPR013856">
    <property type="entry name" value="Peptidase_M4_domain"/>
</dbReference>
<dbReference type="InterPro" id="IPR011096">
    <property type="entry name" value="FTP_domain"/>
</dbReference>
<evidence type="ECO:0000259" key="10">
    <source>
        <dbReference type="Pfam" id="PF01447"/>
    </source>
</evidence>
<evidence type="ECO:0000259" key="11">
    <source>
        <dbReference type="Pfam" id="PF02868"/>
    </source>
</evidence>
<dbReference type="SUPFAM" id="SSF89260">
    <property type="entry name" value="Collagen-binding domain"/>
    <property type="match status" value="1"/>
</dbReference>
<dbReference type="InterPro" id="IPR007280">
    <property type="entry name" value="Peptidase_C_arc/bac"/>
</dbReference>
<evidence type="ECO:0000256" key="4">
    <source>
        <dbReference type="ARBA" id="ARBA00022729"/>
    </source>
</evidence>
<feature type="domain" description="Peptidase M4 C-terminal" evidence="11">
    <location>
        <begin position="351"/>
        <end position="495"/>
    </location>
</feature>
<evidence type="ECO:0000256" key="6">
    <source>
        <dbReference type="ARBA" id="ARBA00022833"/>
    </source>
</evidence>
<dbReference type="GO" id="GO:0046872">
    <property type="term" value="F:metal ion binding"/>
    <property type="evidence" value="ECO:0007669"/>
    <property type="project" value="UniProtKB-UniRule"/>
</dbReference>
<dbReference type="Gene3D" id="3.10.450.490">
    <property type="match status" value="1"/>
</dbReference>
<evidence type="ECO:0000256" key="2">
    <source>
        <dbReference type="ARBA" id="ARBA00022670"/>
    </source>
</evidence>
<feature type="domain" description="FTP" evidence="13">
    <location>
        <begin position="57"/>
        <end position="93"/>
    </location>
</feature>
<dbReference type="SUPFAM" id="SSF55486">
    <property type="entry name" value="Metalloproteases ('zincins'), catalytic domain"/>
    <property type="match status" value="1"/>
</dbReference>
<sequence length="607" mass="66036">MKRSFNWAVRPVAVAVLFALSAAVSAADRVDVSKLVEARKSAGLVGGMQQMLGASGADLKAVRSVVLPNGKVVTRFEQRYQGLPIWGQSVVERRSGAQSLVAEEMSGELIQNIELDLATVKPTLTPRQAVAQLKIKAGTSLVNKIENEQADLMIRLDANNKAQLVYLVSYFEASNHPRRPHAFVDALTGSIVESWEGLAHRDATGPGGNAKIGRYEYGDKYGPLKVTDDCAMDSGNVVTVNLNHGTSTSSQTPHQFACPRNTVKEINGAYSPLNDAHYFGNVVFDLYKSWFNKSPLTSKLYLWVHYGSNYENAFWNGSGMGFGDGQSTFYPLVSLDVVGHEVSHGFTEQNSKLQYSGQSGGMNEAFSDIAGEAAEFFMRGTNDFMVGADIFKNSGALRYMDDPTKDGRSIGHAKDYYDGLDVHYSSGVYNKAFYTLAKTNGWGVRKAFEVFVDANMLHWNSTSDFNNGACGVQKAAKGRGYSESDVKDAFKAVGVSCEPLPPNPDKSLKNGVPVRGLAGAISSSDYYQFEFKPGMTALTFRTSGGTGDADIYVRYGSRPTTTVYDYRPYLNGNSETVRVASPKAGTYYVMLRGYTAYSGVTLVAQAQ</sequence>
<feature type="chain" id="PRO_5033092545" description="Neutral metalloproteinase" evidence="9">
    <location>
        <begin position="27"/>
        <end position="607"/>
    </location>
</feature>
<keyword evidence="15" id="KW-1185">Reference proteome</keyword>
<dbReference type="GO" id="GO:0004222">
    <property type="term" value="F:metalloendopeptidase activity"/>
    <property type="evidence" value="ECO:0007669"/>
    <property type="project" value="UniProtKB-UniRule"/>
</dbReference>
<dbReference type="InterPro" id="IPR023612">
    <property type="entry name" value="Peptidase_M4"/>
</dbReference>
<dbReference type="Proteomes" id="UP000575898">
    <property type="component" value="Unassembled WGS sequence"/>
</dbReference>
<dbReference type="InterPro" id="IPR001570">
    <property type="entry name" value="Peptidase_M4_C_domain"/>
</dbReference>
<evidence type="ECO:0000256" key="1">
    <source>
        <dbReference type="ARBA" id="ARBA00009388"/>
    </source>
</evidence>
<comment type="function">
    <text evidence="9">Extracellular zinc metalloprotease.</text>
</comment>
<accession>A0A840MQT0</accession>
<dbReference type="GO" id="GO:0005576">
    <property type="term" value="C:extracellular region"/>
    <property type="evidence" value="ECO:0007669"/>
    <property type="project" value="UniProtKB-SubCell"/>
</dbReference>
<dbReference type="RefSeq" id="WP_184037969.1">
    <property type="nucleotide sequence ID" value="NZ_JACHHY010000009.1"/>
</dbReference>
<feature type="active site" description="Proton donor" evidence="8">
    <location>
        <position position="423"/>
    </location>
</feature>
<dbReference type="InterPro" id="IPR027268">
    <property type="entry name" value="Peptidase_M4/M1_CTD_sf"/>
</dbReference>
<dbReference type="EC" id="3.4.24.-" evidence="9"/>
<comment type="caution">
    <text evidence="14">The sequence shown here is derived from an EMBL/GenBank/DDBJ whole genome shotgun (WGS) entry which is preliminary data.</text>
</comment>
<evidence type="ECO:0000313" key="15">
    <source>
        <dbReference type="Proteomes" id="UP000575898"/>
    </source>
</evidence>
<keyword evidence="2 9" id="KW-0645">Protease</keyword>
<comment type="subcellular location">
    <subcellularLocation>
        <location evidence="9">Secreted</location>
    </subcellularLocation>
</comment>
<dbReference type="AlphaFoldDB" id="A0A840MQT0"/>
<evidence type="ECO:0000256" key="5">
    <source>
        <dbReference type="ARBA" id="ARBA00022801"/>
    </source>
</evidence>
<reference evidence="14 15" key="1">
    <citation type="submission" date="2020-08" db="EMBL/GenBank/DDBJ databases">
        <title>Genomic Encyclopedia of Type Strains, Phase IV (KMG-IV): sequencing the most valuable type-strain genomes for metagenomic binning, comparative biology and taxonomic classification.</title>
        <authorList>
            <person name="Goeker M."/>
        </authorList>
    </citation>
    <scope>NUCLEOTIDE SEQUENCE [LARGE SCALE GENOMIC DNA]</scope>
    <source>
        <strain evidence="14 15">DSM 27165</strain>
    </source>
</reference>
<keyword evidence="9" id="KW-0964">Secreted</keyword>
<keyword evidence="3" id="KW-0479">Metal-binding</keyword>
<proteinExistence type="inferred from homology"/>
<keyword evidence="5 9" id="KW-0378">Hydrolase</keyword>
<evidence type="ECO:0000256" key="8">
    <source>
        <dbReference type="PIRSR" id="PIRSR623612-1"/>
    </source>
</evidence>
<dbReference type="Gene3D" id="3.10.170.10">
    <property type="match status" value="1"/>
</dbReference>
<dbReference type="Gene3D" id="3.10.450.40">
    <property type="match status" value="1"/>
</dbReference>
<dbReference type="Pfam" id="PF04151">
    <property type="entry name" value="PPC"/>
    <property type="match status" value="1"/>
</dbReference>
<dbReference type="PANTHER" id="PTHR33794">
    <property type="entry name" value="BACILLOLYSIN"/>
    <property type="match status" value="1"/>
</dbReference>
<feature type="active site" evidence="8">
    <location>
        <position position="341"/>
    </location>
</feature>
<feature type="domain" description="Peptidase M4" evidence="10">
    <location>
        <begin position="211"/>
        <end position="348"/>
    </location>
</feature>
<name>A0A840MQT0_9PROT</name>
<dbReference type="InterPro" id="IPR050728">
    <property type="entry name" value="Zinc_Metalloprotease_M4"/>
</dbReference>
<dbReference type="PANTHER" id="PTHR33794:SF1">
    <property type="entry name" value="BACILLOLYSIN"/>
    <property type="match status" value="1"/>
</dbReference>
<protein>
    <recommendedName>
        <fullName evidence="9">Neutral metalloproteinase</fullName>
        <ecNumber evidence="9">3.4.24.-</ecNumber>
    </recommendedName>
</protein>
<keyword evidence="6 9" id="KW-0862">Zinc</keyword>
<gene>
    <name evidence="14" type="ORF">HNQ59_001832</name>
</gene>
<evidence type="ECO:0000259" key="13">
    <source>
        <dbReference type="Pfam" id="PF07504"/>
    </source>
</evidence>
<dbReference type="CDD" id="cd09597">
    <property type="entry name" value="M4_TLP"/>
    <property type="match status" value="1"/>
</dbReference>
<feature type="domain" description="Peptidase C-terminal archaeal/bacterial" evidence="12">
    <location>
        <begin position="524"/>
        <end position="593"/>
    </location>
</feature>
<evidence type="ECO:0000256" key="9">
    <source>
        <dbReference type="RuleBase" id="RU366073"/>
    </source>
</evidence>
<dbReference type="GO" id="GO:0006508">
    <property type="term" value="P:proteolysis"/>
    <property type="evidence" value="ECO:0007669"/>
    <property type="project" value="UniProtKB-KW"/>
</dbReference>
<dbReference type="PRINTS" id="PR00730">
    <property type="entry name" value="THERMOLYSIN"/>
</dbReference>
<evidence type="ECO:0000256" key="7">
    <source>
        <dbReference type="ARBA" id="ARBA00023049"/>
    </source>
</evidence>
<dbReference type="Pfam" id="PF07504">
    <property type="entry name" value="FTP"/>
    <property type="match status" value="1"/>
</dbReference>
<comment type="cofactor">
    <cofactor evidence="9">
        <name>Zn(2+)</name>
        <dbReference type="ChEBI" id="CHEBI:29105"/>
    </cofactor>
</comment>
<dbReference type="Gene3D" id="2.60.120.380">
    <property type="match status" value="1"/>
</dbReference>
<evidence type="ECO:0000259" key="12">
    <source>
        <dbReference type="Pfam" id="PF04151"/>
    </source>
</evidence>